<dbReference type="InterPro" id="IPR006300">
    <property type="entry name" value="FlgB"/>
</dbReference>
<dbReference type="NCBIfam" id="TIGR01396">
    <property type="entry name" value="FlgB"/>
    <property type="match status" value="1"/>
</dbReference>
<dbReference type="Proteomes" id="UP001058120">
    <property type="component" value="Chromosome"/>
</dbReference>
<evidence type="ECO:0000313" key="8">
    <source>
        <dbReference type="Proteomes" id="UP001058120"/>
    </source>
</evidence>
<evidence type="ECO:0000256" key="1">
    <source>
        <dbReference type="ARBA" id="ARBA00004117"/>
    </source>
</evidence>
<comment type="subcellular location">
    <subcellularLocation>
        <location evidence="1 6">Bacterial flagellum basal body</location>
    </subcellularLocation>
</comment>
<keyword evidence="8" id="KW-1185">Reference proteome</keyword>
<keyword evidence="4 6" id="KW-0975">Bacterial flagellum</keyword>
<comment type="similarity">
    <text evidence="2 6">Belongs to the flagella basal body rod proteins family.</text>
</comment>
<protein>
    <recommendedName>
        <fullName evidence="3 6">Flagellar basal body rod protein FlgB</fullName>
    </recommendedName>
</protein>
<proteinExistence type="inferred from homology"/>
<keyword evidence="7" id="KW-0969">Cilium</keyword>
<reference evidence="7" key="1">
    <citation type="submission" date="2020-12" db="EMBL/GenBank/DDBJ databases">
        <title>Taurinivorans muris gen. nov., sp. nov., fundamental and realized metabolic niche of a ubiquitous sulfidogenic bacterium in the murine intestine.</title>
        <authorList>
            <person name="Ye H."/>
            <person name="Hanson B.T."/>
            <person name="Loy A."/>
        </authorList>
    </citation>
    <scope>NUCLEOTIDE SEQUENCE</scope>
    <source>
        <strain evidence="7">LT0009</strain>
    </source>
</reference>
<dbReference type="RefSeq" id="WP_334316088.1">
    <property type="nucleotide sequence ID" value="NZ_CP065938.1"/>
</dbReference>
<name>A0ABY5Y530_9BACT</name>
<keyword evidence="7" id="KW-0966">Cell projection</keyword>
<dbReference type="PIRSF" id="PIRSF002889">
    <property type="entry name" value="Rod_FlgB"/>
    <property type="match status" value="1"/>
</dbReference>
<comment type="function">
    <text evidence="5 6">Structural component of flagellum, the bacterial motility apparatus. Part of the rod structure of flagellar basal body.</text>
</comment>
<organism evidence="7 8">
    <name type="scientific">Taurinivorans muris</name>
    <dbReference type="NCBI Taxonomy" id="2787751"/>
    <lineage>
        <taxon>Bacteria</taxon>
        <taxon>Pseudomonadati</taxon>
        <taxon>Thermodesulfobacteriota</taxon>
        <taxon>Desulfovibrionia</taxon>
        <taxon>Desulfovibrionales</taxon>
        <taxon>Desulfovibrionaceae</taxon>
        <taxon>Taurinivorans</taxon>
    </lineage>
</organism>
<dbReference type="NCBIfam" id="NF009264">
    <property type="entry name" value="PRK12621.1"/>
    <property type="match status" value="1"/>
</dbReference>
<evidence type="ECO:0000313" key="7">
    <source>
        <dbReference type="EMBL" id="UWX06477.1"/>
    </source>
</evidence>
<gene>
    <name evidence="7" type="primary">flgB</name>
    <name evidence="7" type="ORF">JBF11_03975</name>
</gene>
<evidence type="ECO:0000256" key="5">
    <source>
        <dbReference type="ARBA" id="ARBA00024934"/>
    </source>
</evidence>
<evidence type="ECO:0000256" key="2">
    <source>
        <dbReference type="ARBA" id="ARBA00009677"/>
    </source>
</evidence>
<evidence type="ECO:0000256" key="6">
    <source>
        <dbReference type="PIRNR" id="PIRNR002889"/>
    </source>
</evidence>
<dbReference type="EMBL" id="CP065938">
    <property type="protein sequence ID" value="UWX06477.1"/>
    <property type="molecule type" value="Genomic_DNA"/>
</dbReference>
<comment type="subunit">
    <text evidence="6">The basal body constitutes a major portion of the flagellar organelle and consists of a number of rings mounted on a central rod.</text>
</comment>
<keyword evidence="7" id="KW-0282">Flagellum</keyword>
<evidence type="ECO:0000256" key="4">
    <source>
        <dbReference type="ARBA" id="ARBA00023143"/>
    </source>
</evidence>
<evidence type="ECO:0000256" key="3">
    <source>
        <dbReference type="ARBA" id="ARBA00014376"/>
    </source>
</evidence>
<accession>A0ABY5Y530</accession>
<sequence>MKSLDQDHMQLVSRVMDMQLQRQNVIMGNITNVNTPNYKPLELTFEKELQQALNLDAKGKISRTSSEHIPSVFDSKTFNADWLKRFMPRRAHGEDRVNIDKEMVKMAKNNLQYTTLSQVTKSGYDSLKSIITEASKV</sequence>